<sequence length="526" mass="58492">MFFIEAAHLRLRVILPRPLLVASRSSLGGTAVGTVAVASWPPSSRRKPWSIPILGPISVRNVVTEAASCEPEGDAGIAPRPVRIVAVVGDGTVSPLKGASWEQAMLHTAERLRWADESCEMLVYTDADRDDLRGELARADILLMISVSNQEAIDWVRANSAHIPNVISFESASPSLKNKLGGSFVSMDGKAKTNRPKFLKTLSDAWGRHNSDDIRFCILVIINAYIRPVSSLKNLRAKGFSTLNCMIKNCGSEVLNCLLDPKCRKALQCLNGCSPTDQVCNYRCIASYESPNLEAFSLCVLQKHTCLGLDSDIPERPFVPPMERFRGEPLTHETAEDLFVGWLGELQWSWRVVAGQNPAYDQFPCQYQLFYRGKAKGSFWYEPVFRVKTLEGEMVWRRRRYSVRRSEDPGTFHLSIQENGVILKEFWTVVDVSDDLKWGLFHYRGAAAAAGQSYAGAVLVSPDGRYPPGMGGSRLASALDKCRIKNWELYEVDSDDCESADAPLSIPEGSSFHRNIDVRDETWASP</sequence>
<dbReference type="Proteomes" id="UP000663760">
    <property type="component" value="Chromosome 9"/>
</dbReference>
<name>A0A7I8L132_SPIIN</name>
<dbReference type="Gene3D" id="2.40.128.20">
    <property type="match status" value="1"/>
</dbReference>
<organism evidence="2 3">
    <name type="scientific">Spirodela intermedia</name>
    <name type="common">Intermediate duckweed</name>
    <dbReference type="NCBI Taxonomy" id="51605"/>
    <lineage>
        <taxon>Eukaryota</taxon>
        <taxon>Viridiplantae</taxon>
        <taxon>Streptophyta</taxon>
        <taxon>Embryophyta</taxon>
        <taxon>Tracheophyta</taxon>
        <taxon>Spermatophyta</taxon>
        <taxon>Magnoliopsida</taxon>
        <taxon>Liliopsida</taxon>
        <taxon>Araceae</taxon>
        <taxon>Lemnoideae</taxon>
        <taxon>Spirodela</taxon>
    </lineage>
</organism>
<dbReference type="AlphaFoldDB" id="A0A7I8L132"/>
<evidence type="ECO:0000313" key="2">
    <source>
        <dbReference type="EMBL" id="CAA7403018.1"/>
    </source>
</evidence>
<dbReference type="InterPro" id="IPR012674">
    <property type="entry name" value="Calycin"/>
</dbReference>
<reference evidence="2" key="1">
    <citation type="submission" date="2020-02" db="EMBL/GenBank/DDBJ databases">
        <authorList>
            <person name="Scholz U."/>
            <person name="Mascher M."/>
            <person name="Fiebig A."/>
        </authorList>
    </citation>
    <scope>NUCLEOTIDE SEQUENCE</scope>
</reference>
<feature type="domain" description="VDE lipocalin" evidence="1">
    <location>
        <begin position="244"/>
        <end position="467"/>
    </location>
</feature>
<dbReference type="PANTHER" id="PTHR33970:SF2">
    <property type="entry name" value="OS01G0716400 PROTEIN"/>
    <property type="match status" value="1"/>
</dbReference>
<evidence type="ECO:0000259" key="1">
    <source>
        <dbReference type="Pfam" id="PF07137"/>
    </source>
</evidence>
<dbReference type="InterPro" id="IPR044682">
    <property type="entry name" value="VDE"/>
</dbReference>
<dbReference type="GO" id="GO:0046422">
    <property type="term" value="F:violaxanthin de-epoxidase activity"/>
    <property type="evidence" value="ECO:0007669"/>
    <property type="project" value="InterPro"/>
</dbReference>
<protein>
    <recommendedName>
        <fullName evidence="1">VDE lipocalin domain-containing protein</fullName>
    </recommendedName>
</protein>
<dbReference type="PANTHER" id="PTHR33970">
    <property type="entry name" value="VIOLAXANTHIN DE-EPOXIDASE, CHLOROPLASTIC-RELATED"/>
    <property type="match status" value="1"/>
</dbReference>
<dbReference type="EMBL" id="LR746272">
    <property type="protein sequence ID" value="CAA7403018.1"/>
    <property type="molecule type" value="Genomic_DNA"/>
</dbReference>
<dbReference type="OrthoDB" id="420426at2759"/>
<proteinExistence type="predicted"/>
<accession>A0A7I8L132</accession>
<dbReference type="Pfam" id="PF07137">
    <property type="entry name" value="VDE"/>
    <property type="match status" value="1"/>
</dbReference>
<dbReference type="InterPro" id="IPR010788">
    <property type="entry name" value="VDE_dom"/>
</dbReference>
<evidence type="ECO:0000313" key="3">
    <source>
        <dbReference type="Proteomes" id="UP000663760"/>
    </source>
</evidence>
<dbReference type="GO" id="GO:0010028">
    <property type="term" value="P:xanthophyll cycle"/>
    <property type="evidence" value="ECO:0007669"/>
    <property type="project" value="InterPro"/>
</dbReference>
<keyword evidence="3" id="KW-1185">Reference proteome</keyword>
<gene>
    <name evidence="2" type="ORF">SI8410_09013696</name>
</gene>